<evidence type="ECO:0000313" key="3">
    <source>
        <dbReference type="Proteomes" id="UP000266385"/>
    </source>
</evidence>
<gene>
    <name evidence="2" type="ORF">D1223_00630</name>
</gene>
<dbReference type="GO" id="GO:0071111">
    <property type="term" value="F:cyclic-guanylate-specific phosphodiesterase activity"/>
    <property type="evidence" value="ECO:0007669"/>
    <property type="project" value="InterPro"/>
</dbReference>
<evidence type="ECO:0000259" key="1">
    <source>
        <dbReference type="PROSITE" id="PS50883"/>
    </source>
</evidence>
<sequence>MPLASSGQALTSDSQPPGANADTIIQSALQAARRHLGMSVAYISRLERDESHILYVDAPGYEALLKPGDVRPANEVYCRYALESRIPALLPDAACHPLTRDLQITHAIPVGAFLSVPILSREGEVIGLLCCLDPVANPSLTARDLGTARMFADIAGAQLEQKRALARQAALTEKKVARVIERRQFSMVYQPLWNIGSGKIFGFECLARFSADPARDPKSWFEEAGSVGMLADLELALIQFALAGIDAFPPEIRLSINVSPTTILDPRFLDTLIDYDISRLVIELTERVRVTDYQAVRDALAPLGPMGVRIAVDDAGSGWASLQHIIGMRADLIKLDRSLVSGLEASSASRAMIAALSQFGRETNCAILAEGIETPEEFTALKALGVEYGQGFLLGKPVSFKLACELLREANGRPRAVP</sequence>
<dbReference type="SMART" id="SM00065">
    <property type="entry name" value="GAF"/>
    <property type="match status" value="1"/>
</dbReference>
<dbReference type="Proteomes" id="UP000266385">
    <property type="component" value="Unassembled WGS sequence"/>
</dbReference>
<dbReference type="SMART" id="SM00052">
    <property type="entry name" value="EAL"/>
    <property type="match status" value="1"/>
</dbReference>
<accession>A0A399RQA9</accession>
<comment type="caution">
    <text evidence="2">The sequence shown here is derived from an EMBL/GenBank/DDBJ whole genome shotgun (WGS) entry which is preliminary data.</text>
</comment>
<dbReference type="CDD" id="cd01948">
    <property type="entry name" value="EAL"/>
    <property type="match status" value="1"/>
</dbReference>
<dbReference type="Gene3D" id="3.30.450.40">
    <property type="match status" value="1"/>
</dbReference>
<dbReference type="InterPro" id="IPR029016">
    <property type="entry name" value="GAF-like_dom_sf"/>
</dbReference>
<dbReference type="Pfam" id="PF01590">
    <property type="entry name" value="GAF"/>
    <property type="match status" value="1"/>
</dbReference>
<keyword evidence="3" id="KW-1185">Reference proteome</keyword>
<dbReference type="InterPro" id="IPR035919">
    <property type="entry name" value="EAL_sf"/>
</dbReference>
<dbReference type="Pfam" id="PF00563">
    <property type="entry name" value="EAL"/>
    <property type="match status" value="1"/>
</dbReference>
<dbReference type="PANTHER" id="PTHR33121">
    <property type="entry name" value="CYCLIC DI-GMP PHOSPHODIESTERASE PDEF"/>
    <property type="match status" value="1"/>
</dbReference>
<dbReference type="PANTHER" id="PTHR33121:SF70">
    <property type="entry name" value="SIGNALING PROTEIN YKOW"/>
    <property type="match status" value="1"/>
</dbReference>
<proteinExistence type="predicted"/>
<dbReference type="InterPro" id="IPR001633">
    <property type="entry name" value="EAL_dom"/>
</dbReference>
<dbReference type="EMBL" id="QWFX01000005">
    <property type="protein sequence ID" value="RIJ32404.1"/>
    <property type="molecule type" value="Genomic_DNA"/>
</dbReference>
<dbReference type="PROSITE" id="PS50883">
    <property type="entry name" value="EAL"/>
    <property type="match status" value="1"/>
</dbReference>
<dbReference type="Gene3D" id="3.20.20.450">
    <property type="entry name" value="EAL domain"/>
    <property type="match status" value="1"/>
</dbReference>
<protein>
    <submittedName>
        <fullName evidence="2">EAL domain-containing protein</fullName>
    </submittedName>
</protein>
<dbReference type="AlphaFoldDB" id="A0A399RQA9"/>
<organism evidence="2 3">
    <name type="scientific">Henriciella mobilis</name>
    <dbReference type="NCBI Taxonomy" id="2305467"/>
    <lineage>
        <taxon>Bacteria</taxon>
        <taxon>Pseudomonadati</taxon>
        <taxon>Pseudomonadota</taxon>
        <taxon>Alphaproteobacteria</taxon>
        <taxon>Hyphomonadales</taxon>
        <taxon>Hyphomonadaceae</taxon>
        <taxon>Henriciella</taxon>
    </lineage>
</organism>
<feature type="domain" description="EAL" evidence="1">
    <location>
        <begin position="169"/>
        <end position="411"/>
    </location>
</feature>
<evidence type="ECO:0000313" key="2">
    <source>
        <dbReference type="EMBL" id="RIJ32404.1"/>
    </source>
</evidence>
<dbReference type="InterPro" id="IPR003018">
    <property type="entry name" value="GAF"/>
</dbReference>
<name>A0A399RQA9_9PROT</name>
<reference evidence="2 3" key="1">
    <citation type="submission" date="2018-08" db="EMBL/GenBank/DDBJ databases">
        <title>Henriciella mobilis sp. nov., isolated from seawater.</title>
        <authorList>
            <person name="Cheng H."/>
            <person name="Wu Y.-H."/>
            <person name="Xu X.-W."/>
            <person name="Guo L.-L."/>
        </authorList>
    </citation>
    <scope>NUCLEOTIDE SEQUENCE [LARGE SCALE GENOMIC DNA]</scope>
    <source>
        <strain evidence="2 3">JN25</strain>
    </source>
</reference>
<dbReference type="RefSeq" id="WP_119374485.1">
    <property type="nucleotide sequence ID" value="NZ_QWFX01000005.1"/>
</dbReference>
<dbReference type="InterPro" id="IPR050706">
    <property type="entry name" value="Cyclic-di-GMP_PDE-like"/>
</dbReference>
<dbReference type="SUPFAM" id="SSF55781">
    <property type="entry name" value="GAF domain-like"/>
    <property type="match status" value="1"/>
</dbReference>
<dbReference type="OrthoDB" id="9814202at2"/>
<dbReference type="SUPFAM" id="SSF141868">
    <property type="entry name" value="EAL domain-like"/>
    <property type="match status" value="1"/>
</dbReference>